<protein>
    <submittedName>
        <fullName evidence="1">Trypsin-like peptidase domain-containing protein</fullName>
    </submittedName>
</protein>
<proteinExistence type="predicted"/>
<dbReference type="Gene3D" id="2.40.10.10">
    <property type="entry name" value="Trypsin-like serine proteases"/>
    <property type="match status" value="1"/>
</dbReference>
<sequence>MEHFVPFVIETCEMEGSSNNKGYPLIPDLERPFHPFRIQDPFGLRNAVVPVFRQDVTGAIYGLGTAFNINEFGTFLTAHHVIDFIEYDKNSRPILFLGMHALVYGKAIIPPACFVPITGAHFPTMDSENPLGFLLGKPERKVAMDLAVMQASPLDPGVRTPQTLKVRVNNWKPKVGDLVLAIGYPELNLSELNEDAQRMLLSEGMYGAYGKILEVYPDGVGTSNPSPVFIVDSDWPPGMSGGPVFNQAGEVVGIVSRSVRAEEDLPGRGFAVDLGRSHEIQVFAPSLDEPGWQVCWGVFLEIGSDPVSVHANEQDAALAGDTLGQPFSIIKIANKIGSKNYIGV</sequence>
<organism evidence="1 2">
    <name type="scientific">Pseudomonas fulva</name>
    <dbReference type="NCBI Taxonomy" id="47880"/>
    <lineage>
        <taxon>Bacteria</taxon>
        <taxon>Pseudomonadati</taxon>
        <taxon>Pseudomonadota</taxon>
        <taxon>Gammaproteobacteria</taxon>
        <taxon>Pseudomonadales</taxon>
        <taxon>Pseudomonadaceae</taxon>
        <taxon>Pseudomonas</taxon>
    </lineage>
</organism>
<dbReference type="PANTHER" id="PTHR43019">
    <property type="entry name" value="SERINE ENDOPROTEASE DEGS"/>
    <property type="match status" value="1"/>
</dbReference>
<dbReference type="PANTHER" id="PTHR43019:SF23">
    <property type="entry name" value="PROTEASE DO-LIKE 5, CHLOROPLASTIC"/>
    <property type="match status" value="1"/>
</dbReference>
<dbReference type="InterPro" id="IPR009003">
    <property type="entry name" value="Peptidase_S1_PA"/>
</dbReference>
<reference evidence="1 2" key="1">
    <citation type="submission" date="2020-11" db="EMBL/GenBank/DDBJ databases">
        <title>Pseudomonas fulva producing VIM-24.</title>
        <authorList>
            <person name="Liu S."/>
        </authorList>
    </citation>
    <scope>NUCLEOTIDE SEQUENCE [LARGE SCALE GENOMIC DNA]</scope>
    <source>
        <strain evidence="1 2">ZDHY414</strain>
    </source>
</reference>
<dbReference type="Proteomes" id="UP000594430">
    <property type="component" value="Chromosome"/>
</dbReference>
<accession>A0A7S9LH44</accession>
<gene>
    <name evidence="1" type="ORF">IZU98_19990</name>
</gene>
<dbReference type="RefSeq" id="WP_196110227.1">
    <property type="nucleotide sequence ID" value="NZ_CP064943.1"/>
</dbReference>
<name>A0A7S9LH44_9PSED</name>
<dbReference type="Pfam" id="PF13365">
    <property type="entry name" value="Trypsin_2"/>
    <property type="match status" value="1"/>
</dbReference>
<dbReference type="EMBL" id="CP064946">
    <property type="protein sequence ID" value="QPH48630.1"/>
    <property type="molecule type" value="Genomic_DNA"/>
</dbReference>
<evidence type="ECO:0000313" key="1">
    <source>
        <dbReference type="EMBL" id="QPH48630.1"/>
    </source>
</evidence>
<dbReference type="InterPro" id="IPR043504">
    <property type="entry name" value="Peptidase_S1_PA_chymotrypsin"/>
</dbReference>
<dbReference type="SUPFAM" id="SSF50494">
    <property type="entry name" value="Trypsin-like serine proteases"/>
    <property type="match status" value="1"/>
</dbReference>
<evidence type="ECO:0000313" key="2">
    <source>
        <dbReference type="Proteomes" id="UP000594430"/>
    </source>
</evidence>
<dbReference type="AlphaFoldDB" id="A0A7S9LH44"/>